<accession>A0A1B6FRJ7</accession>
<gene>
    <name evidence="2" type="ORF">g.48454</name>
</gene>
<feature type="non-terminal residue" evidence="2">
    <location>
        <position position="99"/>
    </location>
</feature>
<feature type="compositionally biased region" description="Polar residues" evidence="1">
    <location>
        <begin position="43"/>
        <end position="52"/>
    </location>
</feature>
<reference evidence="2" key="1">
    <citation type="submission" date="2015-11" db="EMBL/GenBank/DDBJ databases">
        <title>De novo transcriptome assembly of four potential Pierce s Disease insect vectors from Arizona vineyards.</title>
        <authorList>
            <person name="Tassone E.E."/>
        </authorList>
    </citation>
    <scope>NUCLEOTIDE SEQUENCE</scope>
</reference>
<feature type="region of interest" description="Disordered" evidence="1">
    <location>
        <begin position="1"/>
        <end position="54"/>
    </location>
</feature>
<name>A0A1B6FRJ7_9HEMI</name>
<proteinExistence type="predicted"/>
<evidence type="ECO:0000256" key="1">
    <source>
        <dbReference type="SAM" id="MobiDB-lite"/>
    </source>
</evidence>
<evidence type="ECO:0000313" key="2">
    <source>
        <dbReference type="EMBL" id="JAS52789.1"/>
    </source>
</evidence>
<protein>
    <submittedName>
        <fullName evidence="2">Uncharacterized protein</fullName>
    </submittedName>
</protein>
<feature type="compositionally biased region" description="Polar residues" evidence="1">
    <location>
        <begin position="1"/>
        <end position="12"/>
    </location>
</feature>
<dbReference type="AlphaFoldDB" id="A0A1B6FRJ7"/>
<organism evidence="2">
    <name type="scientific">Cuerna arida</name>
    <dbReference type="NCBI Taxonomy" id="1464854"/>
    <lineage>
        <taxon>Eukaryota</taxon>
        <taxon>Metazoa</taxon>
        <taxon>Ecdysozoa</taxon>
        <taxon>Arthropoda</taxon>
        <taxon>Hexapoda</taxon>
        <taxon>Insecta</taxon>
        <taxon>Pterygota</taxon>
        <taxon>Neoptera</taxon>
        <taxon>Paraneoptera</taxon>
        <taxon>Hemiptera</taxon>
        <taxon>Auchenorrhyncha</taxon>
        <taxon>Membracoidea</taxon>
        <taxon>Cicadellidae</taxon>
        <taxon>Cicadellinae</taxon>
        <taxon>Proconiini</taxon>
        <taxon>Cuerna</taxon>
    </lineage>
</organism>
<dbReference type="EMBL" id="GECZ01016980">
    <property type="protein sequence ID" value="JAS52789.1"/>
    <property type="molecule type" value="Transcribed_RNA"/>
</dbReference>
<feature type="non-terminal residue" evidence="2">
    <location>
        <position position="1"/>
    </location>
</feature>
<sequence>ATTAQGTIQAPAQTDGKTDLPPSDDEDSEVTETRSPAHKHIRNTSVNPSTGRISKLETEDLKCLESLKPYSFPPEETPLVTTQFLTDEDLKNSCGISFY</sequence>